<proteinExistence type="predicted"/>
<reference evidence="1 2" key="1">
    <citation type="journal article" date="2019" name="Sci. Rep.">
        <title>Orb-weaving spider Araneus ventricosus genome elucidates the spidroin gene catalogue.</title>
        <authorList>
            <person name="Kono N."/>
            <person name="Nakamura H."/>
            <person name="Ohtoshi R."/>
            <person name="Moran D.A.P."/>
            <person name="Shinohara A."/>
            <person name="Yoshida Y."/>
            <person name="Fujiwara M."/>
            <person name="Mori M."/>
            <person name="Tomita M."/>
            <person name="Arakawa K."/>
        </authorList>
    </citation>
    <scope>NUCLEOTIDE SEQUENCE [LARGE SCALE GENOMIC DNA]</scope>
</reference>
<sequence length="120" mass="13766">MAELDINKKYPVSEIRQLTTKYGAKIIVELEDASVISLPQRCANRASDYLKLNDIIPLYFVYLGSKDTASEVLNACRRPQLFLKTMTYFRFMNRVVFPSENHDVDPSNQTIAIDGDTLWT</sequence>
<organism evidence="1 2">
    <name type="scientific">Araneus ventricosus</name>
    <name type="common">Orbweaver spider</name>
    <name type="synonym">Epeira ventricosa</name>
    <dbReference type="NCBI Taxonomy" id="182803"/>
    <lineage>
        <taxon>Eukaryota</taxon>
        <taxon>Metazoa</taxon>
        <taxon>Ecdysozoa</taxon>
        <taxon>Arthropoda</taxon>
        <taxon>Chelicerata</taxon>
        <taxon>Arachnida</taxon>
        <taxon>Araneae</taxon>
        <taxon>Araneomorphae</taxon>
        <taxon>Entelegynae</taxon>
        <taxon>Araneoidea</taxon>
        <taxon>Araneidae</taxon>
        <taxon>Araneus</taxon>
    </lineage>
</organism>
<gene>
    <name evidence="1" type="ORF">AVEN_218022_1</name>
</gene>
<keyword evidence="2" id="KW-1185">Reference proteome</keyword>
<comment type="caution">
    <text evidence="1">The sequence shown here is derived from an EMBL/GenBank/DDBJ whole genome shotgun (WGS) entry which is preliminary data.</text>
</comment>
<evidence type="ECO:0000313" key="2">
    <source>
        <dbReference type="Proteomes" id="UP000499080"/>
    </source>
</evidence>
<protein>
    <submittedName>
        <fullName evidence="1">Uncharacterized protein</fullName>
    </submittedName>
</protein>
<accession>A0A4Y2W046</accession>
<dbReference type="AlphaFoldDB" id="A0A4Y2W046"/>
<evidence type="ECO:0000313" key="1">
    <source>
        <dbReference type="EMBL" id="GBO29387.1"/>
    </source>
</evidence>
<name>A0A4Y2W046_ARAVE</name>
<dbReference type="OrthoDB" id="6784066at2759"/>
<dbReference type="Proteomes" id="UP000499080">
    <property type="component" value="Unassembled WGS sequence"/>
</dbReference>
<dbReference type="EMBL" id="BGPR01052552">
    <property type="protein sequence ID" value="GBO29387.1"/>
    <property type="molecule type" value="Genomic_DNA"/>
</dbReference>